<organism evidence="3 4">
    <name type="scientific">Paraoerskovia sediminicola</name>
    <dbReference type="NCBI Taxonomy" id="1138587"/>
    <lineage>
        <taxon>Bacteria</taxon>
        <taxon>Bacillati</taxon>
        <taxon>Actinomycetota</taxon>
        <taxon>Actinomycetes</taxon>
        <taxon>Micrococcales</taxon>
        <taxon>Cellulomonadaceae</taxon>
        <taxon>Paraoerskovia</taxon>
    </lineage>
</organism>
<keyword evidence="4" id="KW-1185">Reference proteome</keyword>
<sequence>MRRIPAMLTLCATAACLGACSTAATEPPADAPPTPVATVDPSASGPSIEPDLDSLIPAPLGAIDEDTGETIAPRVVPTWDEESRAGALDAATKTLDDFARPDLDFDAWWNELEPHLEPQAAVDYAYVDPANVPVRDVQGPARLVDDTSAYVAVVEVPTDAGDYAVTLVRVDGESPWLASRIVPVEDGR</sequence>
<feature type="chain" id="PRO_5045669895" evidence="2">
    <location>
        <begin position="24"/>
        <end position="188"/>
    </location>
</feature>
<evidence type="ECO:0000313" key="3">
    <source>
        <dbReference type="EMBL" id="BDZ44053.1"/>
    </source>
</evidence>
<feature type="region of interest" description="Disordered" evidence="1">
    <location>
        <begin position="24"/>
        <end position="47"/>
    </location>
</feature>
<accession>A0ABM8G7F5</accession>
<evidence type="ECO:0000256" key="2">
    <source>
        <dbReference type="SAM" id="SignalP"/>
    </source>
</evidence>
<evidence type="ECO:0000313" key="4">
    <source>
        <dbReference type="Proteomes" id="UP001321475"/>
    </source>
</evidence>
<keyword evidence="3" id="KW-0614">Plasmid</keyword>
<evidence type="ECO:0000256" key="1">
    <source>
        <dbReference type="SAM" id="MobiDB-lite"/>
    </source>
</evidence>
<name>A0ABM8G7F5_9CELL</name>
<protein>
    <submittedName>
        <fullName evidence="3">Uncharacterized protein</fullName>
    </submittedName>
</protein>
<proteinExistence type="predicted"/>
<dbReference type="PROSITE" id="PS51257">
    <property type="entry name" value="PROKAR_LIPOPROTEIN"/>
    <property type="match status" value="1"/>
</dbReference>
<gene>
    <name evidence="3" type="ORF">GCM10025865_33520</name>
</gene>
<geneLocation type="plasmid" evidence="3 4">
    <name>pNBRC108565a</name>
</geneLocation>
<feature type="signal peptide" evidence="2">
    <location>
        <begin position="1"/>
        <end position="23"/>
    </location>
</feature>
<keyword evidence="2" id="KW-0732">Signal</keyword>
<dbReference type="EMBL" id="AP027730">
    <property type="protein sequence ID" value="BDZ44053.1"/>
    <property type="molecule type" value="Genomic_DNA"/>
</dbReference>
<reference evidence="4" key="1">
    <citation type="journal article" date="2019" name="Int. J. Syst. Evol. Microbiol.">
        <title>The Global Catalogue of Microorganisms (GCM) 10K type strain sequencing project: providing services to taxonomists for standard genome sequencing and annotation.</title>
        <authorList>
            <consortium name="The Broad Institute Genomics Platform"/>
            <consortium name="The Broad Institute Genome Sequencing Center for Infectious Disease"/>
            <person name="Wu L."/>
            <person name="Ma J."/>
        </authorList>
    </citation>
    <scope>NUCLEOTIDE SEQUENCE [LARGE SCALE GENOMIC DNA]</scope>
    <source>
        <strain evidence="4">NBRC 108565</strain>
    </source>
</reference>
<dbReference type="Proteomes" id="UP001321475">
    <property type="component" value="Plasmid pNBRC108565a"/>
</dbReference>